<evidence type="ECO:0000313" key="5">
    <source>
        <dbReference type="Proteomes" id="UP001050691"/>
    </source>
</evidence>
<evidence type="ECO:0000256" key="2">
    <source>
        <dbReference type="ARBA" id="ARBA00023242"/>
    </source>
</evidence>
<dbReference type="Proteomes" id="UP001050691">
    <property type="component" value="Unassembled WGS sequence"/>
</dbReference>
<feature type="region of interest" description="Disordered" evidence="3">
    <location>
        <begin position="375"/>
        <end position="417"/>
    </location>
</feature>
<dbReference type="EMBL" id="BPWL01000007">
    <property type="protein sequence ID" value="GJJ12231.1"/>
    <property type="molecule type" value="Genomic_DNA"/>
</dbReference>
<feature type="compositionally biased region" description="Polar residues" evidence="3">
    <location>
        <begin position="147"/>
        <end position="156"/>
    </location>
</feature>
<dbReference type="GO" id="GO:0005634">
    <property type="term" value="C:nucleus"/>
    <property type="evidence" value="ECO:0007669"/>
    <property type="project" value="UniProtKB-SubCell"/>
</dbReference>
<dbReference type="InterPro" id="IPR051767">
    <property type="entry name" value="Nucleoporin_NUP42"/>
</dbReference>
<feature type="region of interest" description="Disordered" evidence="3">
    <location>
        <begin position="255"/>
        <end position="292"/>
    </location>
</feature>
<sequence>MVKFSNYAIYPAALLNRHLRMHIPYLRDEFEFGSLPYYRAESIKKDLTPDDGKPLWPLSSYGPAKAEPILIGGLDESPEELRFMAWQAVKSGDPMHLEGYKTYEANKISTALAAHKNGEMNSMDAFKAAFEASRTQSSGFGAFGQPSAPTSAFGQPSSTSIFGQSSSSTPTFGQPSSTSAFGQQSSSASAFGQPKSVFGQPSFGQLSGGLSAFGPGGVGSSKPISAFGQPAFGQPSQPVSPFSKPVGTSAFGQPGFGQQVPAASSTGTGTSMAPPTTTTTSNFGLPTFGQPSTPASSFIRPAMGFGAPVFGQSSQPVFGQPGFGQPNRNQQLQTVTQSASGPGGGGGGFGAFAGKPASFVQSAFAETNLKPSSSFGIGSSMGSEAPTSSQSLGMDDEAAKAVAPPKPTLQPSNFVSSNDPYISMLPENYKEVIPKEALHAFESAEFSWGYVPEWIPPVETR</sequence>
<keyword evidence="2" id="KW-0539">Nucleus</keyword>
<proteinExistence type="predicted"/>
<feature type="compositionally biased region" description="Low complexity" evidence="3">
    <location>
        <begin position="157"/>
        <end position="193"/>
    </location>
</feature>
<comment type="subcellular location">
    <subcellularLocation>
        <location evidence="1">Nucleus</location>
    </subcellularLocation>
</comment>
<comment type="caution">
    <text evidence="4">The sequence shown here is derived from an EMBL/GenBank/DDBJ whole genome shotgun (WGS) entry which is preliminary data.</text>
</comment>
<dbReference type="PANTHER" id="PTHR46527">
    <property type="entry name" value="NUCLEOPORIN-LIKE PROTEIN 2"/>
    <property type="match status" value="1"/>
</dbReference>
<name>A0AAV5AIC4_9AGAM</name>
<protein>
    <submittedName>
        <fullName evidence="4">Uncharacterized protein</fullName>
    </submittedName>
</protein>
<evidence type="ECO:0000313" key="4">
    <source>
        <dbReference type="EMBL" id="GJJ12231.1"/>
    </source>
</evidence>
<evidence type="ECO:0000256" key="3">
    <source>
        <dbReference type="SAM" id="MobiDB-lite"/>
    </source>
</evidence>
<dbReference type="PANTHER" id="PTHR46527:SF1">
    <property type="entry name" value="NUCLEOPORIN NUP42"/>
    <property type="match status" value="1"/>
</dbReference>
<accession>A0AAV5AIC4</accession>
<dbReference type="AlphaFoldDB" id="A0AAV5AIC4"/>
<evidence type="ECO:0000256" key="1">
    <source>
        <dbReference type="ARBA" id="ARBA00004123"/>
    </source>
</evidence>
<organism evidence="4 5">
    <name type="scientific">Clathrus columnatus</name>
    <dbReference type="NCBI Taxonomy" id="1419009"/>
    <lineage>
        <taxon>Eukaryota</taxon>
        <taxon>Fungi</taxon>
        <taxon>Dikarya</taxon>
        <taxon>Basidiomycota</taxon>
        <taxon>Agaricomycotina</taxon>
        <taxon>Agaricomycetes</taxon>
        <taxon>Phallomycetidae</taxon>
        <taxon>Phallales</taxon>
        <taxon>Clathraceae</taxon>
        <taxon>Clathrus</taxon>
    </lineage>
</organism>
<reference evidence="4" key="1">
    <citation type="submission" date="2021-10" db="EMBL/GenBank/DDBJ databases">
        <title>De novo Genome Assembly of Clathrus columnatus (Basidiomycota, Fungi) Using Illumina and Nanopore Sequence Data.</title>
        <authorList>
            <person name="Ogiso-Tanaka E."/>
            <person name="Itagaki H."/>
            <person name="Hosoya T."/>
            <person name="Hosaka K."/>
        </authorList>
    </citation>
    <scope>NUCLEOTIDE SEQUENCE</scope>
    <source>
        <strain evidence="4">MO-923</strain>
    </source>
</reference>
<feature type="compositionally biased region" description="Low complexity" evidence="3">
    <location>
        <begin position="261"/>
        <end position="281"/>
    </location>
</feature>
<feature type="region of interest" description="Disordered" evidence="3">
    <location>
        <begin position="145"/>
        <end position="193"/>
    </location>
</feature>
<gene>
    <name evidence="4" type="ORF">Clacol_006472</name>
</gene>
<keyword evidence="5" id="KW-1185">Reference proteome</keyword>